<organism evidence="4">
    <name type="scientific">Nicotiana tabacum</name>
    <name type="common">Common tobacco</name>
    <dbReference type="NCBI Taxonomy" id="4097"/>
    <lineage>
        <taxon>Eukaryota</taxon>
        <taxon>Viridiplantae</taxon>
        <taxon>Streptophyta</taxon>
        <taxon>Embryophyta</taxon>
        <taxon>Tracheophyta</taxon>
        <taxon>Spermatophyta</taxon>
        <taxon>Magnoliopsida</taxon>
        <taxon>eudicotyledons</taxon>
        <taxon>Gunneridae</taxon>
        <taxon>Pentapetalae</taxon>
        <taxon>asterids</taxon>
        <taxon>lamiids</taxon>
        <taxon>Solanales</taxon>
        <taxon>Solanaceae</taxon>
        <taxon>Nicotianoideae</taxon>
        <taxon>Nicotianeae</taxon>
        <taxon>Nicotiana</taxon>
    </lineage>
</organism>
<sequence>MSTGVFTKAADETSPVKVAWQSVDTHVSITQFVADLNDNQSPKVFDKMLHSGFRKVFEEVQSDAPIKLPDEETTIPESSKVQLFDNSSHRDMPERYVNSTSLDRGSTEWKIEFEVLEDMYFSDLFMGPETIVNLYLDTPFRENGDGISTDKMPSDETRPDVGHGNASGEVEHDEGILLVVSVPHIAFSMKFDSTCNDCSTIVVGDFKEIPQKSACRIDNTFTDQRLSNQFPFDPGESVPPSIMFESLNLHFDIPHCFPVALRSGVVGLVGGKLSNEFSSCKMDVQAVQPRPPCPLPKPHFLALLLDFLAQVAHSVVITKKLNFYELVIIGVDDSNLIARLRAANFNSKTQPTEVALVAILHDSNPIARLRAANFSSKTQPAAAALTTILQEWRVSKLRSGYKVRLHVVHFAGYTFYCVIKMVELVARHRLHHGLGDALVYAICLNKCMVAGQVITELNLIMLIIFTVNLKEHGWLIAVALEKFGEQRAAKTVYLYFKVDNSSFDESDHVKKCCLSYISHASGDPFDHSSILEVILGIQLSETIAYIMAYHVTISFDREGNDSTNTATVFNMDQPAFPLVKNSPLVLILSLGIDAEKEWSERGVATTISHICELLLESIINFPHVAEIVYGTANTSKLRTTTLSLTDIIWCFVLLDTSLITTHLCHVILNKVVLLQKSSNFNETKSTLLQAANQTMILFLMIFA</sequence>
<dbReference type="OrthoDB" id="1328465at2759"/>
<evidence type="ECO:0000313" key="5">
    <source>
        <dbReference type="RefSeq" id="XP_016469961.1"/>
    </source>
</evidence>
<evidence type="ECO:0000313" key="3">
    <source>
        <dbReference type="RefSeq" id="XP_016469959.1"/>
    </source>
</evidence>
<reference evidence="3 4" key="2">
    <citation type="submission" date="2025-04" db="UniProtKB">
        <authorList>
            <consortium name="RefSeq"/>
        </authorList>
    </citation>
    <scope>IDENTIFICATION</scope>
</reference>
<dbReference type="PaxDb" id="4097-A0A1S4A045"/>
<accession>A0A1S4A045</accession>
<dbReference type="STRING" id="4097.A0A1S4A045"/>
<dbReference type="RefSeq" id="XP_016469961.1">
    <property type="nucleotide sequence ID" value="XM_016614475.1"/>
</dbReference>
<name>A0A1S4A045_TOBAC</name>
<gene>
    <name evidence="3 4 5" type="primary">LOC107792280</name>
</gene>
<reference key="1">
    <citation type="journal article" date="2014" name="Nat. Commun.">
        <title>The tobacco genome sequence and its comparison with those of tomato and potato.</title>
        <authorList>
            <person name="Sierro N."/>
            <person name="Battey J.N."/>
            <person name="Ouadi S."/>
            <person name="Bakaher N."/>
            <person name="Bovet L."/>
            <person name="Willig A."/>
            <person name="Goepfert S."/>
            <person name="Peitsch M.C."/>
            <person name="Ivanov N.V."/>
        </authorList>
    </citation>
    <scope>NUCLEOTIDE SEQUENCE [LARGE SCALE GENOMIC DNA]</scope>
    <source>
        <strain>cv. TN90</strain>
    </source>
</reference>
<protein>
    <submittedName>
        <fullName evidence="3 4">Uncharacterized protein</fullName>
    </submittedName>
</protein>
<feature type="region of interest" description="Disordered" evidence="1">
    <location>
        <begin position="145"/>
        <end position="168"/>
    </location>
</feature>
<dbReference type="KEGG" id="nta:107792280"/>
<dbReference type="RefSeq" id="XP_016469959.1">
    <property type="nucleotide sequence ID" value="XM_016614473.1"/>
</dbReference>
<evidence type="ECO:0000313" key="4">
    <source>
        <dbReference type="RefSeq" id="XP_016469960.1"/>
    </source>
</evidence>
<evidence type="ECO:0000256" key="1">
    <source>
        <dbReference type="SAM" id="MobiDB-lite"/>
    </source>
</evidence>
<dbReference type="AlphaFoldDB" id="A0A1S4A045"/>
<proteinExistence type="predicted"/>
<evidence type="ECO:0000313" key="2">
    <source>
        <dbReference type="Proteomes" id="UP000790787"/>
    </source>
</evidence>
<keyword evidence="2" id="KW-1185">Reference proteome</keyword>
<feature type="compositionally biased region" description="Basic and acidic residues" evidence="1">
    <location>
        <begin position="152"/>
        <end position="161"/>
    </location>
</feature>
<dbReference type="RefSeq" id="XP_016469960.1">
    <property type="nucleotide sequence ID" value="XM_016614474.1"/>
</dbReference>
<dbReference type="GeneID" id="107792280"/>
<dbReference type="Proteomes" id="UP000790787">
    <property type="component" value="Chromosome 3"/>
</dbReference>